<comment type="caution">
    <text evidence="1">The sequence shown here is derived from an EMBL/GenBank/DDBJ whole genome shotgun (WGS) entry which is preliminary data.</text>
</comment>
<sequence>MEINCFYFGKYAYTFVPWQIEEDIVRIKNTGARSMTLNIIEQDYKAARENILLVISIAQKHNLKVYFLPDGWCNILEGVSGFPSVFAVKNRSSCLKNPDGKLRITDLGPVASLSEKTTIKFLKRKLKECFSGFGFDGMLWYKPLLYQNMASENKCEQIFSELNLYIKDNFGLEKTIDWYRKKDESGTLDINEIKGLRYFNDDIQILDHRNYHNKDIENLASETKTLLRKKPKMFCYFDYPPNVASPKRSMEIITSELKL</sequence>
<dbReference type="RefSeq" id="WP_378320587.1">
    <property type="nucleotide sequence ID" value="NZ_JBHUHY010000013.1"/>
</dbReference>
<keyword evidence="2" id="KW-1185">Reference proteome</keyword>
<reference evidence="2" key="1">
    <citation type="journal article" date="2019" name="Int. J. Syst. Evol. Microbiol.">
        <title>The Global Catalogue of Microorganisms (GCM) 10K type strain sequencing project: providing services to taxonomists for standard genome sequencing and annotation.</title>
        <authorList>
            <consortium name="The Broad Institute Genomics Platform"/>
            <consortium name="The Broad Institute Genome Sequencing Center for Infectious Disease"/>
            <person name="Wu L."/>
            <person name="Ma J."/>
        </authorList>
    </citation>
    <scope>NUCLEOTIDE SEQUENCE [LARGE SCALE GENOMIC DNA]</scope>
    <source>
        <strain evidence="2">DT92</strain>
    </source>
</reference>
<evidence type="ECO:0000313" key="1">
    <source>
        <dbReference type="EMBL" id="MFD2187584.1"/>
    </source>
</evidence>
<protein>
    <submittedName>
        <fullName evidence="1">Uncharacterized protein</fullName>
    </submittedName>
</protein>
<dbReference type="Proteomes" id="UP001597344">
    <property type="component" value="Unassembled WGS sequence"/>
</dbReference>
<evidence type="ECO:0000313" key="2">
    <source>
        <dbReference type="Proteomes" id="UP001597344"/>
    </source>
</evidence>
<accession>A0ABW5AX54</accession>
<name>A0ABW5AX54_9FLAO</name>
<dbReference type="EMBL" id="JBHUHY010000013">
    <property type="protein sequence ID" value="MFD2187584.1"/>
    <property type="molecule type" value="Genomic_DNA"/>
</dbReference>
<gene>
    <name evidence="1" type="ORF">ACFSJT_12355</name>
</gene>
<organism evidence="1 2">
    <name type="scientific">Aquimarina celericrescens</name>
    <dbReference type="NCBI Taxonomy" id="1964542"/>
    <lineage>
        <taxon>Bacteria</taxon>
        <taxon>Pseudomonadati</taxon>
        <taxon>Bacteroidota</taxon>
        <taxon>Flavobacteriia</taxon>
        <taxon>Flavobacteriales</taxon>
        <taxon>Flavobacteriaceae</taxon>
        <taxon>Aquimarina</taxon>
    </lineage>
</organism>
<proteinExistence type="predicted"/>